<sequence>MAFCTRKQQLSSGGSTGWLVKTYSNNAATFYADVASIMASLCAFHFSGFHLCVSKIRSMIISPWRKFQVACPME</sequence>
<organism evidence="2 3">
    <name type="scientific">Populus trichocarpa</name>
    <name type="common">Western balsam poplar</name>
    <name type="synonym">Populus balsamifera subsp. trichocarpa</name>
    <dbReference type="NCBI Taxonomy" id="3694"/>
    <lineage>
        <taxon>Eukaryota</taxon>
        <taxon>Viridiplantae</taxon>
        <taxon>Streptophyta</taxon>
        <taxon>Embryophyta</taxon>
        <taxon>Tracheophyta</taxon>
        <taxon>Spermatophyta</taxon>
        <taxon>Magnoliopsida</taxon>
        <taxon>eudicotyledons</taxon>
        <taxon>Gunneridae</taxon>
        <taxon>Pentapetalae</taxon>
        <taxon>rosids</taxon>
        <taxon>fabids</taxon>
        <taxon>Malpighiales</taxon>
        <taxon>Salicaceae</taxon>
        <taxon>Saliceae</taxon>
        <taxon>Populus</taxon>
    </lineage>
</organism>
<reference evidence="2 3" key="1">
    <citation type="journal article" date="2006" name="Science">
        <title>The genome of black cottonwood, Populus trichocarpa (Torr. &amp; Gray).</title>
        <authorList>
            <person name="Tuskan G.A."/>
            <person name="Difazio S."/>
            <person name="Jansson S."/>
            <person name="Bohlmann J."/>
            <person name="Grigoriev I."/>
            <person name="Hellsten U."/>
            <person name="Putnam N."/>
            <person name="Ralph S."/>
            <person name="Rombauts S."/>
            <person name="Salamov A."/>
            <person name="Schein J."/>
            <person name="Sterck L."/>
            <person name="Aerts A."/>
            <person name="Bhalerao R.R."/>
            <person name="Bhalerao R.P."/>
            <person name="Blaudez D."/>
            <person name="Boerjan W."/>
            <person name="Brun A."/>
            <person name="Brunner A."/>
            <person name="Busov V."/>
            <person name="Campbell M."/>
            <person name="Carlson J."/>
            <person name="Chalot M."/>
            <person name="Chapman J."/>
            <person name="Chen G.L."/>
            <person name="Cooper D."/>
            <person name="Coutinho P.M."/>
            <person name="Couturier J."/>
            <person name="Covert S."/>
            <person name="Cronk Q."/>
            <person name="Cunningham R."/>
            <person name="Davis J."/>
            <person name="Degroeve S."/>
            <person name="Dejardin A."/>
            <person name="Depamphilis C."/>
            <person name="Detter J."/>
            <person name="Dirks B."/>
            <person name="Dubchak I."/>
            <person name="Duplessis S."/>
            <person name="Ehlting J."/>
            <person name="Ellis B."/>
            <person name="Gendler K."/>
            <person name="Goodstein D."/>
            <person name="Gribskov M."/>
            <person name="Grimwood J."/>
            <person name="Groover A."/>
            <person name="Gunter L."/>
            <person name="Hamberger B."/>
            <person name="Heinze B."/>
            <person name="Helariutta Y."/>
            <person name="Henrissat B."/>
            <person name="Holligan D."/>
            <person name="Holt R."/>
            <person name="Huang W."/>
            <person name="Islam-Faridi N."/>
            <person name="Jones S."/>
            <person name="Jones-Rhoades M."/>
            <person name="Jorgensen R."/>
            <person name="Joshi C."/>
            <person name="Kangasjarvi J."/>
            <person name="Karlsson J."/>
            <person name="Kelleher C."/>
            <person name="Kirkpatrick R."/>
            <person name="Kirst M."/>
            <person name="Kohler A."/>
            <person name="Kalluri U."/>
            <person name="Larimer F."/>
            <person name="Leebens-Mack J."/>
            <person name="Leple J.C."/>
            <person name="Locascio P."/>
            <person name="Lou Y."/>
            <person name="Lucas S."/>
            <person name="Martin F."/>
            <person name="Montanini B."/>
            <person name="Napoli C."/>
            <person name="Nelson D.R."/>
            <person name="Nelson C."/>
            <person name="Nieminen K."/>
            <person name="Nilsson O."/>
            <person name="Pereda V."/>
            <person name="Peter G."/>
            <person name="Philippe R."/>
            <person name="Pilate G."/>
            <person name="Poliakov A."/>
            <person name="Razumovskaya J."/>
            <person name="Richardson P."/>
            <person name="Rinaldi C."/>
            <person name="Ritland K."/>
            <person name="Rouze P."/>
            <person name="Ryaboy D."/>
            <person name="Schmutz J."/>
            <person name="Schrader J."/>
            <person name="Segerman B."/>
            <person name="Shin H."/>
            <person name="Siddiqui A."/>
            <person name="Sterky F."/>
            <person name="Terry A."/>
            <person name="Tsai C.J."/>
            <person name="Uberbacher E."/>
            <person name="Unneberg P."/>
            <person name="Vahala J."/>
            <person name="Wall K."/>
            <person name="Wessler S."/>
            <person name="Yang G."/>
            <person name="Yin T."/>
            <person name="Douglas C."/>
            <person name="Marra M."/>
            <person name="Sandberg G."/>
            <person name="Van de Peer Y."/>
            <person name="Rokhsar D."/>
        </authorList>
    </citation>
    <scope>NUCLEOTIDE SEQUENCE [LARGE SCALE GENOMIC DNA]</scope>
    <source>
        <strain evidence="3">cv. Nisqually</strain>
    </source>
</reference>
<keyword evidence="1" id="KW-1133">Transmembrane helix</keyword>
<keyword evidence="3" id="KW-1185">Reference proteome</keyword>
<dbReference type="InParanoid" id="A0A2K1WT94"/>
<dbReference type="EMBL" id="CM009308">
    <property type="protein sequence ID" value="PNS91748.1"/>
    <property type="molecule type" value="Genomic_DNA"/>
</dbReference>
<evidence type="ECO:0000313" key="3">
    <source>
        <dbReference type="Proteomes" id="UP000006729"/>
    </source>
</evidence>
<accession>A0A2K1WT94</accession>
<dbReference type="AlphaFoldDB" id="A0A2K1WT94"/>
<dbReference type="Proteomes" id="UP000006729">
    <property type="component" value="Chromosome 19"/>
</dbReference>
<name>A0A2K1WT94_POPTR</name>
<evidence type="ECO:0000256" key="1">
    <source>
        <dbReference type="SAM" id="Phobius"/>
    </source>
</evidence>
<keyword evidence="1" id="KW-0472">Membrane</keyword>
<gene>
    <name evidence="2" type="ORF">POPTR_019G127100</name>
</gene>
<proteinExistence type="predicted"/>
<protein>
    <submittedName>
        <fullName evidence="2">Uncharacterized protein</fullName>
    </submittedName>
</protein>
<evidence type="ECO:0000313" key="2">
    <source>
        <dbReference type="EMBL" id="PNS91748.1"/>
    </source>
</evidence>
<feature type="transmembrane region" description="Helical" evidence="1">
    <location>
        <begin position="30"/>
        <end position="53"/>
    </location>
</feature>
<keyword evidence="1" id="KW-0812">Transmembrane</keyword>